<dbReference type="Gene3D" id="3.40.50.10330">
    <property type="entry name" value="Probable inorganic polyphosphate/atp-NAD kinase, domain 1"/>
    <property type="match status" value="1"/>
</dbReference>
<dbReference type="GO" id="GO:0001729">
    <property type="term" value="F:ceramide kinase activity"/>
    <property type="evidence" value="ECO:0007669"/>
    <property type="project" value="TreeGrafter"/>
</dbReference>
<dbReference type="GO" id="GO:0005739">
    <property type="term" value="C:mitochondrion"/>
    <property type="evidence" value="ECO:0007669"/>
    <property type="project" value="TreeGrafter"/>
</dbReference>
<evidence type="ECO:0000313" key="2">
    <source>
        <dbReference type="EMBL" id="CAD7643300.1"/>
    </source>
</evidence>
<dbReference type="InterPro" id="IPR017438">
    <property type="entry name" value="ATP-NAD_kinase_N"/>
</dbReference>
<dbReference type="PANTHER" id="PTHR12358">
    <property type="entry name" value="SPHINGOSINE KINASE"/>
    <property type="match status" value="1"/>
</dbReference>
<evidence type="ECO:0000259" key="1">
    <source>
        <dbReference type="PROSITE" id="PS50146"/>
    </source>
</evidence>
<dbReference type="InterPro" id="IPR016064">
    <property type="entry name" value="NAD/diacylglycerol_kinase_sf"/>
</dbReference>
<dbReference type="GO" id="GO:0047620">
    <property type="term" value="F:acylglycerol kinase activity"/>
    <property type="evidence" value="ECO:0007669"/>
    <property type="project" value="TreeGrafter"/>
</dbReference>
<dbReference type="GO" id="GO:0046512">
    <property type="term" value="P:sphingosine biosynthetic process"/>
    <property type="evidence" value="ECO:0007669"/>
    <property type="project" value="TreeGrafter"/>
</dbReference>
<dbReference type="PANTHER" id="PTHR12358:SF31">
    <property type="entry name" value="ACYLGLYCEROL KINASE, MITOCHONDRIAL"/>
    <property type="match status" value="1"/>
</dbReference>
<dbReference type="GO" id="GO:0046513">
    <property type="term" value="P:ceramide biosynthetic process"/>
    <property type="evidence" value="ECO:0007669"/>
    <property type="project" value="TreeGrafter"/>
</dbReference>
<accession>A0A7R9QGG1</accession>
<dbReference type="EMBL" id="OC916141">
    <property type="protein sequence ID" value="CAD7643300.1"/>
    <property type="molecule type" value="Genomic_DNA"/>
</dbReference>
<dbReference type="AlphaFoldDB" id="A0A7R9QGG1"/>
<name>A0A7R9QGG1_9ACAR</name>
<protein>
    <recommendedName>
        <fullName evidence="1">DAGKc domain-containing protein</fullName>
    </recommendedName>
</protein>
<dbReference type="InterPro" id="IPR050187">
    <property type="entry name" value="Lipid_Phosphate_FormReg"/>
</dbReference>
<gene>
    <name evidence="2" type="ORF">ONB1V03_LOCUS4063</name>
</gene>
<sequence length="294" mass="33290">MSKIYTNCFAGNHTVFARKYCCRDDSPKDYTHFEYCCDIDTFAAQFSEQTKMRAYCEEALRFGDHYIRADQLCRHITVILNPMANRRKSKQNYEKYCAPLLHLAGIRVSVVVTEAEGQARDLMEIMDNTDAVLIAGGNGTVHEVVTGLLRRPDSRAAVHRMPIGILPVGRRNTIALQLNRLTDKNVKTYEVLAQSTMSAIREVLKSVDVMRIEGTEGRPVYALDELNCGTIRETFAVIEKYWYLGNYLKPYLAFISNSFKSLPGVEGVNISYSKPCTGCSKCYQRFERQTAGAE</sequence>
<feature type="domain" description="DAGKc" evidence="1">
    <location>
        <begin position="71"/>
        <end position="216"/>
    </location>
</feature>
<dbReference type="GO" id="GO:0016020">
    <property type="term" value="C:membrane"/>
    <property type="evidence" value="ECO:0007669"/>
    <property type="project" value="TreeGrafter"/>
</dbReference>
<organism evidence="2">
    <name type="scientific">Oppiella nova</name>
    <dbReference type="NCBI Taxonomy" id="334625"/>
    <lineage>
        <taxon>Eukaryota</taxon>
        <taxon>Metazoa</taxon>
        <taxon>Ecdysozoa</taxon>
        <taxon>Arthropoda</taxon>
        <taxon>Chelicerata</taxon>
        <taxon>Arachnida</taxon>
        <taxon>Acari</taxon>
        <taxon>Acariformes</taxon>
        <taxon>Sarcoptiformes</taxon>
        <taxon>Oribatida</taxon>
        <taxon>Brachypylina</taxon>
        <taxon>Oppioidea</taxon>
        <taxon>Oppiidae</taxon>
        <taxon>Oppiella</taxon>
    </lineage>
</organism>
<keyword evidence="3" id="KW-1185">Reference proteome</keyword>
<evidence type="ECO:0000313" key="3">
    <source>
        <dbReference type="Proteomes" id="UP000728032"/>
    </source>
</evidence>
<dbReference type="GO" id="GO:0004143">
    <property type="term" value="F:ATP-dependent diacylglycerol kinase activity"/>
    <property type="evidence" value="ECO:0007669"/>
    <property type="project" value="TreeGrafter"/>
</dbReference>
<dbReference type="InterPro" id="IPR001206">
    <property type="entry name" value="Diacylglycerol_kinase_cat_dom"/>
</dbReference>
<reference evidence="2" key="1">
    <citation type="submission" date="2020-11" db="EMBL/GenBank/DDBJ databases">
        <authorList>
            <person name="Tran Van P."/>
        </authorList>
    </citation>
    <scope>NUCLEOTIDE SEQUENCE</scope>
</reference>
<dbReference type="PROSITE" id="PS50146">
    <property type="entry name" value="DAGK"/>
    <property type="match status" value="1"/>
</dbReference>
<proteinExistence type="predicted"/>
<dbReference type="Pfam" id="PF00781">
    <property type="entry name" value="DAGK_cat"/>
    <property type="match status" value="1"/>
</dbReference>
<feature type="non-terminal residue" evidence="2">
    <location>
        <position position="294"/>
    </location>
</feature>
<dbReference type="EMBL" id="CAJPVJ010001316">
    <property type="protein sequence ID" value="CAG2164512.1"/>
    <property type="molecule type" value="Genomic_DNA"/>
</dbReference>
<dbReference type="OrthoDB" id="9979394at2759"/>
<dbReference type="Proteomes" id="UP000728032">
    <property type="component" value="Unassembled WGS sequence"/>
</dbReference>
<dbReference type="SUPFAM" id="SSF111331">
    <property type="entry name" value="NAD kinase/diacylglycerol kinase-like"/>
    <property type="match status" value="1"/>
</dbReference>